<keyword evidence="6" id="KW-1185">Reference proteome</keyword>
<dbReference type="Proteomes" id="UP001144347">
    <property type="component" value="Unassembled WGS sequence"/>
</dbReference>
<evidence type="ECO:0000313" key="5">
    <source>
        <dbReference type="EMBL" id="MCZ4245091.1"/>
    </source>
</evidence>
<evidence type="ECO:0000256" key="1">
    <source>
        <dbReference type="ARBA" id="ARBA00023015"/>
    </source>
</evidence>
<dbReference type="Pfam" id="PF12833">
    <property type="entry name" value="HTH_18"/>
    <property type="match status" value="1"/>
</dbReference>
<keyword evidence="3" id="KW-0804">Transcription</keyword>
<evidence type="ECO:0000259" key="4">
    <source>
        <dbReference type="PROSITE" id="PS01124"/>
    </source>
</evidence>
<reference evidence="5" key="1">
    <citation type="submission" date="2022-12" db="EMBL/GenBank/DDBJ databases">
        <title>Genome sequence of HCMS5-2.</title>
        <authorList>
            <person name="Woo H."/>
        </authorList>
    </citation>
    <scope>NUCLEOTIDE SEQUENCE</scope>
    <source>
        <strain evidence="5">HCMS5-2</strain>
    </source>
</reference>
<dbReference type="EMBL" id="JAPWGM010000004">
    <property type="protein sequence ID" value="MCZ4245091.1"/>
    <property type="molecule type" value="Genomic_DNA"/>
</dbReference>
<dbReference type="InterPro" id="IPR018060">
    <property type="entry name" value="HTH_AraC"/>
</dbReference>
<name>A0ABT4LAY8_9SPHI</name>
<dbReference type="RefSeq" id="WP_269428143.1">
    <property type="nucleotide sequence ID" value="NZ_JAPWGM010000004.1"/>
</dbReference>
<dbReference type="Pfam" id="PF07883">
    <property type="entry name" value="Cupin_2"/>
    <property type="match status" value="1"/>
</dbReference>
<accession>A0ABT4LAY8</accession>
<dbReference type="Gene3D" id="1.10.10.60">
    <property type="entry name" value="Homeodomain-like"/>
    <property type="match status" value="2"/>
</dbReference>
<sequence length="295" mass="34312">MKAINFVLQSASDNSIIVQEDLLPKFYNYLHYHKEYQITLIIKGEGNVIVGNYNQSFKAGDIYFIGPNQPHIFNSVNAESDGIHAVHLFFDLDKLTNLLNLPEMEGVKKIIESSLKGLQVPAKQRFLISEYILNIKKSDGLDRLINLIKIFQYCEKNIKDFKSLSTGFVKHNIPETENFRLNEVHQYTLEHYCEDISLEKVASIACITLHAFCKFYKKHTRKTYYTFLNEVRINEACKKIINSDFEHLSDIAYATGFNSIITFNRVFKKITAMSPRDYLRLYRFKQSPYHLPKVG</sequence>
<dbReference type="InterPro" id="IPR013096">
    <property type="entry name" value="Cupin_2"/>
</dbReference>
<dbReference type="Gene3D" id="2.60.120.10">
    <property type="entry name" value="Jelly Rolls"/>
    <property type="match status" value="1"/>
</dbReference>
<gene>
    <name evidence="5" type="ORF">O0955_13850</name>
</gene>
<dbReference type="SUPFAM" id="SSF46689">
    <property type="entry name" value="Homeodomain-like"/>
    <property type="match status" value="1"/>
</dbReference>
<dbReference type="PANTHER" id="PTHR43280">
    <property type="entry name" value="ARAC-FAMILY TRANSCRIPTIONAL REGULATOR"/>
    <property type="match status" value="1"/>
</dbReference>
<dbReference type="PANTHER" id="PTHR43280:SF27">
    <property type="entry name" value="TRANSCRIPTIONAL REGULATOR MTLR"/>
    <property type="match status" value="1"/>
</dbReference>
<organism evidence="5 6">
    <name type="scientific">Pedobacter punctiformis</name>
    <dbReference type="NCBI Taxonomy" id="3004097"/>
    <lineage>
        <taxon>Bacteria</taxon>
        <taxon>Pseudomonadati</taxon>
        <taxon>Bacteroidota</taxon>
        <taxon>Sphingobacteriia</taxon>
        <taxon>Sphingobacteriales</taxon>
        <taxon>Sphingobacteriaceae</taxon>
        <taxon>Pedobacter</taxon>
    </lineage>
</organism>
<dbReference type="InterPro" id="IPR018062">
    <property type="entry name" value="HTH_AraC-typ_CS"/>
</dbReference>
<comment type="caution">
    <text evidence="5">The sequence shown here is derived from an EMBL/GenBank/DDBJ whole genome shotgun (WGS) entry which is preliminary data.</text>
</comment>
<dbReference type="PROSITE" id="PS01124">
    <property type="entry name" value="HTH_ARAC_FAMILY_2"/>
    <property type="match status" value="1"/>
</dbReference>
<evidence type="ECO:0000256" key="2">
    <source>
        <dbReference type="ARBA" id="ARBA00023125"/>
    </source>
</evidence>
<proteinExistence type="predicted"/>
<keyword evidence="2" id="KW-0238">DNA-binding</keyword>
<dbReference type="PROSITE" id="PS00041">
    <property type="entry name" value="HTH_ARAC_FAMILY_1"/>
    <property type="match status" value="1"/>
</dbReference>
<dbReference type="InterPro" id="IPR009057">
    <property type="entry name" value="Homeodomain-like_sf"/>
</dbReference>
<protein>
    <submittedName>
        <fullName evidence="5">AraC family transcriptional regulator</fullName>
    </submittedName>
</protein>
<keyword evidence="1" id="KW-0805">Transcription regulation</keyword>
<evidence type="ECO:0000256" key="3">
    <source>
        <dbReference type="ARBA" id="ARBA00023163"/>
    </source>
</evidence>
<dbReference type="SUPFAM" id="SSF51182">
    <property type="entry name" value="RmlC-like cupins"/>
    <property type="match status" value="1"/>
</dbReference>
<dbReference type="InterPro" id="IPR014710">
    <property type="entry name" value="RmlC-like_jellyroll"/>
</dbReference>
<dbReference type="SMART" id="SM00342">
    <property type="entry name" value="HTH_ARAC"/>
    <property type="match status" value="1"/>
</dbReference>
<feature type="domain" description="HTH araC/xylS-type" evidence="4">
    <location>
        <begin position="182"/>
        <end position="281"/>
    </location>
</feature>
<dbReference type="InterPro" id="IPR011051">
    <property type="entry name" value="RmlC_Cupin_sf"/>
</dbReference>
<evidence type="ECO:0000313" key="6">
    <source>
        <dbReference type="Proteomes" id="UP001144347"/>
    </source>
</evidence>